<dbReference type="GeneID" id="109476307"/>
<evidence type="ECO:0000256" key="19">
    <source>
        <dbReference type="ARBA" id="ARBA00076257"/>
    </source>
</evidence>
<evidence type="ECO:0000256" key="20">
    <source>
        <dbReference type="PROSITE-ProRule" id="PRU00740"/>
    </source>
</evidence>
<evidence type="ECO:0000256" key="21">
    <source>
        <dbReference type="SAM" id="MobiDB-lite"/>
    </source>
</evidence>
<evidence type="ECO:0000256" key="5">
    <source>
        <dbReference type="ARBA" id="ARBA00009644"/>
    </source>
</evidence>
<organism evidence="25 26">
    <name type="scientific">Branchiostoma belcheri</name>
    <name type="common">Amphioxus</name>
    <dbReference type="NCBI Taxonomy" id="7741"/>
    <lineage>
        <taxon>Eukaryota</taxon>
        <taxon>Metazoa</taxon>
        <taxon>Chordata</taxon>
        <taxon>Cephalochordata</taxon>
        <taxon>Leptocardii</taxon>
        <taxon>Amphioxiformes</taxon>
        <taxon>Branchiostomatidae</taxon>
        <taxon>Branchiostoma</taxon>
    </lineage>
</organism>
<evidence type="ECO:0000256" key="18">
    <source>
        <dbReference type="ARBA" id="ARBA00074379"/>
    </source>
</evidence>
<evidence type="ECO:0000313" key="25">
    <source>
        <dbReference type="Proteomes" id="UP000515135"/>
    </source>
</evidence>
<keyword evidence="10" id="KW-0770">Synapse</keyword>
<keyword evidence="12" id="KW-0325">Glycoprotein</keyword>
<keyword evidence="14" id="KW-0968">Cytoplasmic vesicle</keyword>
<evidence type="ECO:0000259" key="24">
    <source>
        <dbReference type="Pfam" id="PF01299"/>
    </source>
</evidence>
<dbReference type="InterPro" id="IPR002000">
    <property type="entry name" value="Lysosome-assoc_membr_glycop"/>
</dbReference>
<feature type="region of interest" description="Disordered" evidence="21">
    <location>
        <begin position="380"/>
        <end position="456"/>
    </location>
</feature>
<comment type="function">
    <text evidence="16">Plays a role in short-term synaptic plasticity in a subset of GABAergic neurons in the brain.</text>
</comment>
<feature type="domain" description="Lysosome-associated membrane glycoprotein 2-like luminal" evidence="24">
    <location>
        <begin position="23"/>
        <end position="182"/>
    </location>
</feature>
<dbReference type="PROSITE" id="PS51407">
    <property type="entry name" value="LAMP_3"/>
    <property type="match status" value="1"/>
</dbReference>
<evidence type="ECO:0000256" key="16">
    <source>
        <dbReference type="ARBA" id="ARBA00053950"/>
    </source>
</evidence>
<keyword evidence="8" id="KW-0967">Endosome</keyword>
<comment type="caution">
    <text evidence="20">Lacks conserved residue(s) required for the propagation of feature annotation.</text>
</comment>
<dbReference type="Proteomes" id="UP000515135">
    <property type="component" value="Unplaced"/>
</dbReference>
<evidence type="ECO:0000256" key="4">
    <source>
        <dbReference type="ARBA" id="ARBA00004279"/>
    </source>
</evidence>
<sequence length="681" mass="74319">MLKILLLVTVLVYGVTGQAPAVRYEVKKGVDVCVLAEFGLLLSVRYPKVDNTTGSSPLMFRGGSNMVVTGTCAEHGRNIALMDINDNHELGMKLTFTRNETLPHRIYFLSQFEVWYVYTQNRFPNARADLYGTQGSESVSNIEWFQAPEEYSYLCRSEQRRTLVKDVDIVITDVHIQPFEVKHNDFSDPMECAMDSTPVPPTTRPPATLKPVPPPGHFNLTDKATGDACVLLQVGAQFSIDYETESKGTQRATFYLPSDATPTGTCGQNSTEISLAFAENCSIGATFDVKDGTFTVAQLKMMYVERPPLFPGANVTNETRSVTYNLMEGPLADLGKSFRCNSEQAFPFSSAANLTIYDLKIQPFQVVNDTFGEETVCEFDVTTTPGPTTTPEPTTTPQETTTPEPSTTPGPTTTAEPTTPGNTTTPNVTTTPLPENSTTTPYTPTPPPAEGKWHVTGGDGKPCLLADSEIQLQLKYNVSKQETKTATFFVPTNATASGSCEEMSSSLQLEFQPGNFSLQLGFAKTQPPPNNSKFVLKSLRLRYQEDPSIFDGTITPDKTVDLEKGFLNLFETEVGKSYRCESKVEVKINKSAEILFRFTKIQPFGVEGGKFGEESVCSEDVPTIPPATSKPAPTSQPQHGGNGGAIAAGILVPLVVIIIGIAGFMYYRRRRGLGAAPYKSL</sequence>
<dbReference type="PANTHER" id="PTHR11506:SF35">
    <property type="entry name" value="LYSOSOME-ASSOCIATED MEMBRANE GLYCOPROTEIN 5"/>
    <property type="match status" value="1"/>
</dbReference>
<keyword evidence="9 22" id="KW-1133">Transmembrane helix</keyword>
<keyword evidence="20" id="KW-1015">Disulfide bond</keyword>
<gene>
    <name evidence="26" type="primary">LOC109476307</name>
</gene>
<dbReference type="GO" id="GO:0005886">
    <property type="term" value="C:plasma membrane"/>
    <property type="evidence" value="ECO:0007669"/>
    <property type="project" value="UniProtKB-SubCell"/>
</dbReference>
<evidence type="ECO:0000256" key="12">
    <source>
        <dbReference type="ARBA" id="ARBA00023180"/>
    </source>
</evidence>
<evidence type="ECO:0000313" key="26">
    <source>
        <dbReference type="RefSeq" id="XP_019632779.1"/>
    </source>
</evidence>
<dbReference type="PANTHER" id="PTHR11506">
    <property type="entry name" value="LYSOSOME-ASSOCIATED MEMBRANE GLYCOPROTEIN"/>
    <property type="match status" value="1"/>
</dbReference>
<feature type="chain" id="PRO_5027892387" description="Lysosome-associated membrane glycoprotein 5" evidence="23">
    <location>
        <begin position="18"/>
        <end position="681"/>
    </location>
</feature>
<feature type="domain" description="Lysosome-associated membrane glycoprotein 2-like luminal" evidence="24">
    <location>
        <begin position="448"/>
        <end position="607"/>
    </location>
</feature>
<keyword evidence="11 20" id="KW-0472">Membrane</keyword>
<evidence type="ECO:0000256" key="11">
    <source>
        <dbReference type="ARBA" id="ARBA00023136"/>
    </source>
</evidence>
<dbReference type="GO" id="GO:0005765">
    <property type="term" value="C:lysosomal membrane"/>
    <property type="evidence" value="ECO:0007669"/>
    <property type="project" value="UniProtKB-SubCell"/>
</dbReference>
<comment type="subcellular location">
    <subcellularLocation>
        <location evidence="4">Cell projection</location>
        <location evidence="4">Dendrite</location>
    </subcellularLocation>
    <subcellularLocation>
        <location evidence="17">Cell projection</location>
        <location evidence="17">Growth cone membrane</location>
        <topology evidence="17">Single-pass type I membrane protein</topology>
    </subcellularLocation>
    <subcellularLocation>
        <location evidence="15">Cytoplasmic vesicle</location>
        <location evidence="15">Secretory vesicle</location>
        <location evidence="15">Synaptic vesicle membrane</location>
        <topology evidence="15">Single-pass type I membrane protein</topology>
    </subcellularLocation>
    <subcellularLocation>
        <location evidence="2">Early endosome membrane</location>
        <topology evidence="2">Single-pass type I membrane protein</topology>
    </subcellularLocation>
    <subcellularLocation>
        <location evidence="1">Endoplasmic reticulum-Golgi intermediate compartment membrane</location>
        <topology evidence="1">Single-pass type I membrane protein</topology>
    </subcellularLocation>
    <subcellularLocation>
        <location evidence="20">Lysosome membrane</location>
        <topology evidence="20">Single-pass type I membrane protein</topology>
    </subcellularLocation>
    <subcellularLocation>
        <location evidence="3">Recycling endosome</location>
    </subcellularLocation>
</comment>
<keyword evidence="7 23" id="KW-0732">Signal</keyword>
<dbReference type="GO" id="GO:0031902">
    <property type="term" value="C:late endosome membrane"/>
    <property type="evidence" value="ECO:0007669"/>
    <property type="project" value="TreeGrafter"/>
</dbReference>
<feature type="signal peptide" evidence="23">
    <location>
        <begin position="1"/>
        <end position="17"/>
    </location>
</feature>
<feature type="domain" description="Lysosome-associated membrane glycoprotein 2-like luminal" evidence="24">
    <location>
        <begin position="216"/>
        <end position="366"/>
    </location>
</feature>
<dbReference type="KEGG" id="bbel:109476307"/>
<comment type="similarity">
    <text evidence="5 20">Belongs to the LAMP family.</text>
</comment>
<evidence type="ECO:0000256" key="17">
    <source>
        <dbReference type="ARBA" id="ARBA00060492"/>
    </source>
</evidence>
<protein>
    <recommendedName>
        <fullName evidence="18">Lysosome-associated membrane glycoprotein 5</fullName>
    </recommendedName>
    <alternativeName>
        <fullName evidence="19">Lysosome-associated membrane protein 5</fullName>
    </alternativeName>
</protein>
<proteinExistence type="inferred from homology"/>
<evidence type="ECO:0000256" key="8">
    <source>
        <dbReference type="ARBA" id="ARBA00022753"/>
    </source>
</evidence>
<feature type="region of interest" description="Disordered" evidence="21">
    <location>
        <begin position="617"/>
        <end position="640"/>
    </location>
</feature>
<evidence type="ECO:0000256" key="10">
    <source>
        <dbReference type="ARBA" id="ARBA00023018"/>
    </source>
</evidence>
<evidence type="ECO:0000256" key="23">
    <source>
        <dbReference type="SAM" id="SignalP"/>
    </source>
</evidence>
<feature type="disulfide bond" evidence="20">
    <location>
        <begin position="580"/>
        <end position="617"/>
    </location>
</feature>
<name>A0A6P4ZFQ3_BRABE</name>
<evidence type="ECO:0000256" key="6">
    <source>
        <dbReference type="ARBA" id="ARBA00022692"/>
    </source>
</evidence>
<reference evidence="26" key="1">
    <citation type="submission" date="2025-08" db="UniProtKB">
        <authorList>
            <consortium name="RefSeq"/>
        </authorList>
    </citation>
    <scope>IDENTIFICATION</scope>
    <source>
        <tissue evidence="26">Gonad</tissue>
    </source>
</reference>
<feature type="compositionally biased region" description="Low complexity" evidence="21">
    <location>
        <begin position="382"/>
        <end position="442"/>
    </location>
</feature>
<dbReference type="FunFam" id="2.40.160.110:FF:000008">
    <property type="entry name" value="Uncharacterized protein"/>
    <property type="match status" value="2"/>
</dbReference>
<keyword evidence="20" id="KW-0458">Lysosome</keyword>
<evidence type="ECO:0000256" key="2">
    <source>
        <dbReference type="ARBA" id="ARBA00004158"/>
    </source>
</evidence>
<dbReference type="RefSeq" id="XP_019632779.1">
    <property type="nucleotide sequence ID" value="XM_019777220.1"/>
</dbReference>
<keyword evidence="13" id="KW-0966">Cell projection</keyword>
<evidence type="ECO:0000256" key="14">
    <source>
        <dbReference type="ARBA" id="ARBA00023329"/>
    </source>
</evidence>
<evidence type="ECO:0000256" key="22">
    <source>
        <dbReference type="SAM" id="Phobius"/>
    </source>
</evidence>
<dbReference type="GO" id="GO:0072594">
    <property type="term" value="P:establishment of protein localization to organelle"/>
    <property type="evidence" value="ECO:0007669"/>
    <property type="project" value="TreeGrafter"/>
</dbReference>
<accession>A0A6P4ZFQ3</accession>
<dbReference type="InterPro" id="IPR048528">
    <property type="entry name" value="Lamp2-like_luminal"/>
</dbReference>
<dbReference type="Gene3D" id="2.40.160.110">
    <property type="match status" value="3"/>
</dbReference>
<evidence type="ECO:0000256" key="7">
    <source>
        <dbReference type="ARBA" id="ARBA00022729"/>
    </source>
</evidence>
<feature type="transmembrane region" description="Helical" evidence="22">
    <location>
        <begin position="645"/>
        <end position="667"/>
    </location>
</feature>
<evidence type="ECO:0000256" key="13">
    <source>
        <dbReference type="ARBA" id="ARBA00023273"/>
    </source>
</evidence>
<dbReference type="Pfam" id="PF01299">
    <property type="entry name" value="Lamp2-like_luminal"/>
    <property type="match status" value="3"/>
</dbReference>
<dbReference type="AlphaFoldDB" id="A0A6P4ZFQ3"/>
<keyword evidence="25" id="KW-1185">Reference proteome</keyword>
<evidence type="ECO:0000256" key="9">
    <source>
        <dbReference type="ARBA" id="ARBA00022989"/>
    </source>
</evidence>
<evidence type="ECO:0000256" key="1">
    <source>
        <dbReference type="ARBA" id="ARBA00004151"/>
    </source>
</evidence>
<evidence type="ECO:0000256" key="15">
    <source>
        <dbReference type="ARBA" id="ARBA00029428"/>
    </source>
</evidence>
<evidence type="ECO:0000256" key="3">
    <source>
        <dbReference type="ARBA" id="ARBA00004172"/>
    </source>
</evidence>
<keyword evidence="6 20" id="KW-0812">Transmembrane</keyword>
<dbReference type="OrthoDB" id="9428839at2759"/>